<evidence type="ECO:0000313" key="4">
    <source>
        <dbReference type="Proteomes" id="UP000677234"/>
    </source>
</evidence>
<evidence type="ECO:0000313" key="2">
    <source>
        <dbReference type="EMBL" id="QUO43681.1"/>
    </source>
</evidence>
<protein>
    <recommendedName>
        <fullName evidence="5">Lipoprotein</fullName>
    </recommendedName>
</protein>
<dbReference type="Proteomes" id="UP000677234">
    <property type="component" value="Chromosome"/>
</dbReference>
<evidence type="ECO:0000313" key="1">
    <source>
        <dbReference type="EMBL" id="QQE76608.1"/>
    </source>
</evidence>
<dbReference type="Proteomes" id="UP000595847">
    <property type="component" value="Chromosome"/>
</dbReference>
<dbReference type="AlphaFoldDB" id="A0A7T5EPX3"/>
<proteinExistence type="predicted"/>
<gene>
    <name evidence="1" type="ORF">JD108_12485</name>
    <name evidence="2" type="ORF">KDJ56_12430</name>
</gene>
<reference evidence="1 3" key="1">
    <citation type="submission" date="2020-12" db="EMBL/GenBank/DDBJ databases">
        <title>strain FJAT-54423T represents a novel species of the genus Brevibacillus.</title>
        <authorList>
            <person name="Tang R."/>
        </authorList>
    </citation>
    <scope>NUCLEOTIDE SEQUENCE [LARGE SCALE GENOMIC DNA]</scope>
    <source>
        <strain evidence="1 3">FJAT-54423</strain>
    </source>
</reference>
<evidence type="ECO:0008006" key="5">
    <source>
        <dbReference type="Google" id="ProtNLM"/>
    </source>
</evidence>
<sequence>MKPNKWIVPVMILMLSALLGGCLYPEERKQENQIPSEFYLEATQKAVEQFQQETGVLPIATKNIDTPIFEKYEIDFRKLMPKYLPDVPANAFEKGGVYKYVLIDVETKPQVRLINLSAVSKVGDIQAAVDRFQRNYEKLPVKADIGNGYFSIDFEKLSMKEVQIPAMAGNYLLPLVMNAEGKVGIDYAADIATVLRTSQAEVPAKTDPRYVMARESMFVPAKSFPYEMVEGEPRLLKLR</sequence>
<organism evidence="1 3">
    <name type="scientific">Brevibacillus composti</name>
    <dbReference type="NCBI Taxonomy" id="2796470"/>
    <lineage>
        <taxon>Bacteria</taxon>
        <taxon>Bacillati</taxon>
        <taxon>Bacillota</taxon>
        <taxon>Bacilli</taxon>
        <taxon>Bacillales</taxon>
        <taxon>Paenibacillaceae</taxon>
        <taxon>Brevibacillus</taxon>
    </lineage>
</organism>
<dbReference type="PROSITE" id="PS51257">
    <property type="entry name" value="PROKAR_LIPOPROTEIN"/>
    <property type="match status" value="1"/>
</dbReference>
<keyword evidence="4" id="KW-1185">Reference proteome</keyword>
<accession>A0A7T5EPX3</accession>
<reference evidence="2" key="2">
    <citation type="submission" date="2021-04" db="EMBL/GenBank/DDBJ databases">
        <title>Brevibacillus composti FJAT-54423, complete genome.</title>
        <authorList>
            <person name="Tang R."/>
        </authorList>
    </citation>
    <scope>NUCLEOTIDE SEQUENCE</scope>
    <source>
        <strain evidence="2">FJAT-54424</strain>
    </source>
</reference>
<dbReference type="EMBL" id="CP066308">
    <property type="protein sequence ID" value="QQE76608.1"/>
    <property type="molecule type" value="Genomic_DNA"/>
</dbReference>
<dbReference type="EMBL" id="CP073708">
    <property type="protein sequence ID" value="QUO43681.1"/>
    <property type="molecule type" value="Genomic_DNA"/>
</dbReference>
<dbReference type="KEGG" id="bcop:JD108_12485"/>
<name>A0A7T5EPX3_9BACL</name>
<evidence type="ECO:0000313" key="3">
    <source>
        <dbReference type="Proteomes" id="UP000595847"/>
    </source>
</evidence>